<protein>
    <submittedName>
        <fullName evidence="1">Uncharacterized protein</fullName>
    </submittedName>
</protein>
<sequence>MEYRITAELTLPVGTPGLDGLQQQGAAALLSEWLDRVATVEGPEGVEITPYDHRLEVRSTGAVVELLVDAPALSFAENGAEALLHEILERTELLADWQVGKCEVTVSDAELAEALEGGADERVLSSGIGLPIEDITAQRRRLLSLSSRLHAFDLDAFGPSPEDPDARFLAAGALVERASVLTEELLMDIMTLDEEADSLDKDEANWTADDSEGLFVLHDLPVRYRHHYDLGFAKKFLIASAVVYSRLTSSPWVPPASTAESLALHILVENAKDLLVSFAAVDPDDVTAMFAVFESRAHSRHDHEWLYLEDLDTADPDDSSADPLGFLSRDAHSWFAPYPEVRNSATHPYLIDDED</sequence>
<dbReference type="Proteomes" id="UP000832041">
    <property type="component" value="Chromosome"/>
</dbReference>
<evidence type="ECO:0000313" key="1">
    <source>
        <dbReference type="EMBL" id="UPT21546.1"/>
    </source>
</evidence>
<name>A0ABY4L3N6_THEAE</name>
<accession>A0ABY4L3N6</accession>
<dbReference type="RefSeq" id="WP_248590030.1">
    <property type="nucleotide sequence ID" value="NZ_BAABEB010000002.1"/>
</dbReference>
<evidence type="ECO:0000313" key="2">
    <source>
        <dbReference type="Proteomes" id="UP000832041"/>
    </source>
</evidence>
<gene>
    <name evidence="1" type="ORF">FOF52_11810</name>
</gene>
<reference evidence="1 2" key="1">
    <citation type="submission" date="2020-04" db="EMBL/GenBank/DDBJ databases">
        <title>Thermobifida alba genome sequencing and assembly.</title>
        <authorList>
            <person name="Luzics S."/>
            <person name="Horvath B."/>
            <person name="Nagy I."/>
            <person name="Toth A."/>
            <person name="Nagy I."/>
            <person name="Kukolya J."/>
        </authorList>
    </citation>
    <scope>NUCLEOTIDE SEQUENCE [LARGE SCALE GENOMIC DNA]</scope>
    <source>
        <strain evidence="1 2">DSM 43795</strain>
    </source>
</reference>
<keyword evidence="2" id="KW-1185">Reference proteome</keyword>
<dbReference type="EMBL" id="CP051627">
    <property type="protein sequence ID" value="UPT21546.1"/>
    <property type="molecule type" value="Genomic_DNA"/>
</dbReference>
<proteinExistence type="predicted"/>
<organism evidence="1 2">
    <name type="scientific">Thermobifida alba</name>
    <name type="common">Thermomonospora alba</name>
    <dbReference type="NCBI Taxonomy" id="53522"/>
    <lineage>
        <taxon>Bacteria</taxon>
        <taxon>Bacillati</taxon>
        <taxon>Actinomycetota</taxon>
        <taxon>Actinomycetes</taxon>
        <taxon>Streptosporangiales</taxon>
        <taxon>Nocardiopsidaceae</taxon>
        <taxon>Thermobifida</taxon>
    </lineage>
</organism>